<accession>Q58MQ7</accession>
<dbReference type="KEGG" id="vg:3294402"/>
<dbReference type="InterPro" id="IPR057696">
    <property type="entry name" value="DUF7936"/>
</dbReference>
<reference evidence="3 5" key="2">
    <citation type="submission" date="2009-10" db="EMBL/GenBank/DDBJ databases">
        <title>The Genome Sequence of Prochlorococcus phage P-SSM2.</title>
        <authorList>
            <consortium name="The Broad Institute Genome Sequencing Platform"/>
            <person name="Henn M.R."/>
            <person name="Sullivan M.S."/>
            <person name="Osburne M.S."/>
            <person name="Levin J."/>
            <person name="Malboeuf C."/>
            <person name="Casali M."/>
            <person name="Russ C."/>
            <person name="Lennon N."/>
            <person name="Chapman S.B."/>
            <person name="Erlich R."/>
            <person name="Young S.K."/>
            <person name="Koehrsen M."/>
            <person name="Yandava C."/>
            <person name="Zeng Q."/>
            <person name="Alvarado L."/>
            <person name="Anderson S."/>
            <person name="Berlin A."/>
            <person name="Borenstein D."/>
            <person name="Chen Z."/>
            <person name="Engels R."/>
            <person name="Freedman E."/>
            <person name="Gellesch M."/>
            <person name="Goldberg J."/>
            <person name="Green L."/>
            <person name="Griggs A."/>
            <person name="Gujja S."/>
            <person name="Heilman E.R."/>
            <person name="Heiman D."/>
            <person name="Hepburn T."/>
            <person name="Howarth C."/>
            <person name="Jen D."/>
            <person name="Larson L."/>
            <person name="Lewis B."/>
            <person name="Mehta T."/>
            <person name="Park D."/>
            <person name="Pearson M."/>
            <person name="Richards J."/>
            <person name="Rizzolo K."/>
            <person name="Roberts A."/>
            <person name="Ryan E."/>
            <person name="Saif S."/>
            <person name="Shea T."/>
            <person name="Shenoy N."/>
            <person name="Sisk P."/>
            <person name="Stolte C."/>
            <person name="Sykes S."/>
            <person name="Walk T."/>
            <person name="White J."/>
            <person name="Yu Q."/>
            <person name="Coleman M.L."/>
            <person name="Huang K.H."/>
            <person name="Weigele P.R."/>
            <person name="DeFrancesco A.S."/>
            <person name="Kern S.E."/>
            <person name="Thompson L.R."/>
            <person name="Fu R."/>
            <person name="Hombeck B."/>
            <person name="Chisholm S.W."/>
            <person name="Haas B."/>
            <person name="Nusbaum C."/>
            <person name="Birren B."/>
        </authorList>
    </citation>
    <scope>NUCLEOTIDE SEQUENCE [LARGE SCALE GENOMIC DNA]</scope>
    <source>
        <strain evidence="3">P-SSM2</strain>
    </source>
</reference>
<evidence type="ECO:0000313" key="2">
    <source>
        <dbReference type="EMBL" id="AAX44475.1"/>
    </source>
</evidence>
<dbReference type="Pfam" id="PF25590">
    <property type="entry name" value="DUF7936"/>
    <property type="match status" value="1"/>
</dbReference>
<dbReference type="OrthoDB" id="17423at10239"/>
<evidence type="ECO:0000313" key="5">
    <source>
        <dbReference type="Proteomes" id="UP000013923"/>
    </source>
</evidence>
<dbReference type="EMBL" id="GU071092">
    <property type="protein sequence ID" value="ACY75973.1"/>
    <property type="molecule type" value="Genomic_DNA"/>
</dbReference>
<reference evidence="2 4" key="1">
    <citation type="journal article" date="2005" name="PLoS Biol.">
        <title>Three Prochlorococcus cyanophage genomes: signature features and ecological interpretations.</title>
        <authorList>
            <person name="Sullivan M.B."/>
            <person name="Coleman M.L."/>
            <person name="Weigele P."/>
            <person name="Rohwer F."/>
            <person name="Chisholm S.W."/>
        </authorList>
    </citation>
    <scope>NUCLEOTIDE SEQUENCE</scope>
</reference>
<feature type="domain" description="DUF7936" evidence="1">
    <location>
        <begin position="10"/>
        <end position="120"/>
    </location>
</feature>
<dbReference type="Proteomes" id="UP000013923">
    <property type="component" value="Genome"/>
</dbReference>
<evidence type="ECO:0000259" key="1">
    <source>
        <dbReference type="Pfam" id="PF25590"/>
    </source>
</evidence>
<dbReference type="Proteomes" id="UP000000991">
    <property type="component" value="Segment"/>
</dbReference>
<dbReference type="RefSeq" id="YP_214329.1">
    <property type="nucleotide sequence ID" value="NC_006883.2"/>
</dbReference>
<protein>
    <recommendedName>
        <fullName evidence="1">DUF7936 domain-containing protein</fullName>
    </recommendedName>
</protein>
<organismHost>
    <name type="scientific">Prochlorococcus</name>
    <dbReference type="NCBI Taxonomy" id="1218"/>
</organismHost>
<name>Q58MQ7_BPPRM</name>
<evidence type="ECO:0000313" key="4">
    <source>
        <dbReference type="Proteomes" id="UP000000991"/>
    </source>
</evidence>
<evidence type="ECO:0000313" key="3">
    <source>
        <dbReference type="EMBL" id="ACY75973.1"/>
    </source>
</evidence>
<organism evidence="2 4">
    <name type="scientific">Prochlorococcus phage P-SSM2</name>
    <dbReference type="NCBI Taxonomy" id="268746"/>
    <lineage>
        <taxon>Viruses</taxon>
        <taxon>Duplodnaviria</taxon>
        <taxon>Heunggongvirae</taxon>
        <taxon>Uroviricota</taxon>
        <taxon>Caudoviricetes</taxon>
        <taxon>Pantevenvirales</taxon>
        <taxon>Kyanoviridae</taxon>
        <taxon>Salacisavirus</taxon>
        <taxon>Salacisavirus pssm2</taxon>
    </lineage>
</organism>
<dbReference type="EMBL" id="AY939844">
    <property type="protein sequence ID" value="AAX44475.1"/>
    <property type="molecule type" value="Genomic_DNA"/>
</dbReference>
<dbReference type="GeneID" id="3294402"/>
<proteinExistence type="predicted"/>
<keyword evidence="4" id="KW-1185">Reference proteome</keyword>
<gene>
    <name evidence="3" type="ORF">PCMG_00097</name>
    <name evidence="2" type="ORF">PSSM2_097</name>
</gene>
<reference evidence="2 4" key="3">
    <citation type="journal article" date="2010" name="Environ. Microbiol.">
        <title>Genomic analysis of oceanic cyanobacterial myoviruses compared with T4-like myoviruses from diverse hosts and environments.</title>
        <authorList>
            <person name="Sullivan M.B."/>
            <person name="Huang K.H."/>
            <person name="Ignacio-Espinoza J.C."/>
            <person name="Berlin A.M."/>
            <person name="Kelly L."/>
            <person name="Weigele P.R."/>
            <person name="DeFrancesco A.S."/>
            <person name="Kern S.E."/>
            <person name="Thompson L.R."/>
            <person name="Young S."/>
            <person name="Yandava C."/>
            <person name="Fu R."/>
            <person name="Krastins B."/>
            <person name="Chase M."/>
            <person name="Sarracino D."/>
            <person name="Osburne M.S."/>
            <person name="Henn M.R."/>
            <person name="Chisholm S.W."/>
        </authorList>
    </citation>
    <scope>NUCLEOTIDE SEQUENCE [LARGE SCALE GENOMIC DNA]</scope>
</reference>
<sequence>MQPTEDNVGISTTWSIVGLRSLKSNGLVDSVLYQVVCREQVGIGLSATIKTNRYSNHYELEGDSPTIALADLSENNVVGWVKTGLGSTEVQRIENKVAPAKTLYDFDENREIREGNSLPWS</sequence>